<dbReference type="InterPro" id="IPR018754">
    <property type="entry name" value="RovC-like_DNA-bd"/>
</dbReference>
<gene>
    <name evidence="2" type="ORF">G4V63_05695</name>
</gene>
<dbReference type="AlphaFoldDB" id="A0A7C9VCE1"/>
<comment type="caution">
    <text evidence="2">The sequence shown here is derived from an EMBL/GenBank/DDBJ whole genome shotgun (WGS) entry which is preliminary data.</text>
</comment>
<reference evidence="2" key="1">
    <citation type="submission" date="2020-02" db="EMBL/GenBank/DDBJ databases">
        <title>Draft genome sequence of Candidatus Afipia apatlaquensis IBT-C3, a potential strain for decolorization of textile dyes.</title>
        <authorList>
            <person name="Sanchez-Reyes A."/>
            <person name="Breton-Deval L."/>
            <person name="Mangelson H."/>
            <person name="Sanchez-Flores A."/>
        </authorList>
    </citation>
    <scope>NUCLEOTIDE SEQUENCE [LARGE SCALE GENOMIC DNA]</scope>
    <source>
        <strain evidence="2">IBT-C3</strain>
    </source>
</reference>
<sequence>MDRADGRHVLWRDRHDDRRIWILPDASPSGQVAALIPLDSHVPMRLESVLRFWQRLTERRAPIVSPLTEQQRHRLILMLRALDGWHEHATYRELAATLLDAGVSRQSRRDWLTSSRRSQIIRLVKDGIRRMEGGYLELLTGG</sequence>
<organism evidence="2 3">
    <name type="scientific">Candidatus Afipia apatlaquensis</name>
    <dbReference type="NCBI Taxonomy" id="2712852"/>
    <lineage>
        <taxon>Bacteria</taxon>
        <taxon>Pseudomonadati</taxon>
        <taxon>Pseudomonadota</taxon>
        <taxon>Alphaproteobacteria</taxon>
        <taxon>Hyphomicrobiales</taxon>
        <taxon>Nitrobacteraceae</taxon>
        <taxon>Afipia</taxon>
    </lineage>
</organism>
<evidence type="ECO:0000259" key="1">
    <source>
        <dbReference type="Pfam" id="PF10074"/>
    </source>
</evidence>
<feature type="domain" description="T6SS Transcription factor RovC-like DNA binding" evidence="1">
    <location>
        <begin position="35"/>
        <end position="139"/>
    </location>
</feature>
<evidence type="ECO:0000313" key="3">
    <source>
        <dbReference type="Proteomes" id="UP000480266"/>
    </source>
</evidence>
<dbReference type="Pfam" id="PF10074">
    <property type="entry name" value="RovC_DNA-bd"/>
    <property type="match status" value="1"/>
</dbReference>
<keyword evidence="3" id="KW-1185">Reference proteome</keyword>
<dbReference type="Proteomes" id="UP000480266">
    <property type="component" value="Unassembled WGS sequence"/>
</dbReference>
<protein>
    <submittedName>
        <fullName evidence="2">DUF2285 domain-containing protein</fullName>
    </submittedName>
</protein>
<accession>A0A7C9VCE1</accession>
<proteinExistence type="predicted"/>
<dbReference type="EMBL" id="JAAMRR010000292">
    <property type="protein sequence ID" value="NGX94728.1"/>
    <property type="molecule type" value="Genomic_DNA"/>
</dbReference>
<evidence type="ECO:0000313" key="2">
    <source>
        <dbReference type="EMBL" id="NGX94728.1"/>
    </source>
</evidence>
<name>A0A7C9VCE1_9BRAD</name>